<accession>R4KIA8</accession>
<dbReference type="Pfam" id="PF00082">
    <property type="entry name" value="Peptidase_S8"/>
    <property type="match status" value="1"/>
</dbReference>
<dbReference type="InterPro" id="IPR050131">
    <property type="entry name" value="Peptidase_S8_subtilisin-like"/>
</dbReference>
<name>R4KIA8_9FIRM</name>
<dbReference type="InterPro" id="IPR023828">
    <property type="entry name" value="Peptidase_S8_Ser-AS"/>
</dbReference>
<comment type="similarity">
    <text evidence="1 5 6">Belongs to the peptidase S8 family.</text>
</comment>
<feature type="active site" description="Charge relay system" evidence="5">
    <location>
        <position position="197"/>
    </location>
</feature>
<evidence type="ECO:0000256" key="6">
    <source>
        <dbReference type="RuleBase" id="RU003355"/>
    </source>
</evidence>
<evidence type="ECO:0000313" key="10">
    <source>
        <dbReference type="Proteomes" id="UP000013520"/>
    </source>
</evidence>
<proteinExistence type="inferred from homology"/>
<dbReference type="InterPro" id="IPR008357">
    <property type="entry name" value="Lanit_process"/>
</dbReference>
<feature type="active site" description="Charge relay system" evidence="5">
    <location>
        <position position="150"/>
    </location>
</feature>
<keyword evidence="2 5" id="KW-0645">Protease</keyword>
<evidence type="ECO:0000313" key="9">
    <source>
        <dbReference type="EMBL" id="AGL00265.1"/>
    </source>
</evidence>
<dbReference type="KEGG" id="dgi:Desgi_0710"/>
<evidence type="ECO:0000256" key="7">
    <source>
        <dbReference type="SAM" id="SignalP"/>
    </source>
</evidence>
<dbReference type="PROSITE" id="PS00138">
    <property type="entry name" value="SUBTILASE_SER"/>
    <property type="match status" value="1"/>
</dbReference>
<dbReference type="PANTHER" id="PTHR43806">
    <property type="entry name" value="PEPTIDASE S8"/>
    <property type="match status" value="1"/>
</dbReference>
<dbReference type="InterPro" id="IPR022398">
    <property type="entry name" value="Peptidase_S8_His-AS"/>
</dbReference>
<dbReference type="GO" id="GO:0004252">
    <property type="term" value="F:serine-type endopeptidase activity"/>
    <property type="evidence" value="ECO:0007669"/>
    <property type="project" value="UniProtKB-UniRule"/>
</dbReference>
<evidence type="ECO:0000256" key="3">
    <source>
        <dbReference type="ARBA" id="ARBA00022801"/>
    </source>
</evidence>
<dbReference type="InterPro" id="IPR000209">
    <property type="entry name" value="Peptidase_S8/S53_dom"/>
</dbReference>
<dbReference type="PROSITE" id="PS51892">
    <property type="entry name" value="SUBTILASE"/>
    <property type="match status" value="1"/>
</dbReference>
<feature type="chain" id="PRO_5004374680" evidence="7">
    <location>
        <begin position="26"/>
        <end position="478"/>
    </location>
</feature>
<gene>
    <name evidence="9" type="ORF">Desgi_0710</name>
</gene>
<sequence>MKRINILLLAVAFVVAMILPGIAFAGVQEGTCCYSILFNENTIPSDFSAQVAACEGEIIYTVPEIGFAQVKGNYNIFAELKGLASVKLINPSISWSLNKLKDDGMKTDLILNKKKSSLWDLQWDIKRVTENGTSYSLGTGSHDIVVGIVDSGIDRDHSDLKANLLPGSKNFVPAGGFNGEESGETGAINAFDDKMGHGSHIAGTIAANGRMQGIAPDVGIRAYRIFGESSAETSWVAAAIIAAANDDVDVISTSLSGFSIMGQVFYTDPLTGDKVALGNDVADFAAFKRAIQYAVKKGSLVVVAAGNEGLNMTAKGNVTDYLNSAYAGTGLSFVGAVFQVPGTIPGVVTVSATGPDDSLALYSNFGLGFIDIAAPGGNITKLLEYELSGKLDEYYKQELYKNEFCLSTDHQGGYFYNVGTSMAVPKVSAVAALIIDQYGITEPSKVAEMLYKNCVESVSGEDKAYFGNGRLGVRLKLS</sequence>
<keyword evidence="10" id="KW-1185">Reference proteome</keyword>
<dbReference type="Proteomes" id="UP000013520">
    <property type="component" value="Chromosome"/>
</dbReference>
<dbReference type="HOGENOM" id="CLU_011263_17_0_9"/>
<organism evidence="9 10">
    <name type="scientific">Desulfoscipio gibsoniae DSM 7213</name>
    <dbReference type="NCBI Taxonomy" id="767817"/>
    <lineage>
        <taxon>Bacteria</taxon>
        <taxon>Bacillati</taxon>
        <taxon>Bacillota</taxon>
        <taxon>Clostridia</taxon>
        <taxon>Eubacteriales</taxon>
        <taxon>Desulfallaceae</taxon>
        <taxon>Desulfoscipio</taxon>
    </lineage>
</organism>
<evidence type="ECO:0000256" key="2">
    <source>
        <dbReference type="ARBA" id="ARBA00022670"/>
    </source>
</evidence>
<dbReference type="STRING" id="767817.Desgi_0710"/>
<dbReference type="CDD" id="cd07482">
    <property type="entry name" value="Peptidases_S8_Lantibiotic_specific_protease"/>
    <property type="match status" value="1"/>
</dbReference>
<dbReference type="PROSITE" id="PS00136">
    <property type="entry name" value="SUBTILASE_ASP"/>
    <property type="match status" value="1"/>
</dbReference>
<feature type="domain" description="Peptidase S8/S53" evidence="8">
    <location>
        <begin position="142"/>
        <end position="469"/>
    </location>
</feature>
<dbReference type="InterPro" id="IPR023827">
    <property type="entry name" value="Peptidase_S8_Asp-AS"/>
</dbReference>
<evidence type="ECO:0000259" key="8">
    <source>
        <dbReference type="Pfam" id="PF00082"/>
    </source>
</evidence>
<dbReference type="PRINTS" id="PR00723">
    <property type="entry name" value="SUBTILISIN"/>
</dbReference>
<dbReference type="InterPro" id="IPR015500">
    <property type="entry name" value="Peptidase_S8_subtilisin-rel"/>
</dbReference>
<dbReference type="OrthoDB" id="9798386at2"/>
<dbReference type="InterPro" id="IPR036852">
    <property type="entry name" value="Peptidase_S8/S53_dom_sf"/>
</dbReference>
<dbReference type="EMBL" id="CP003273">
    <property type="protein sequence ID" value="AGL00265.1"/>
    <property type="molecule type" value="Genomic_DNA"/>
</dbReference>
<protein>
    <submittedName>
        <fullName evidence="9">Subtilisin-like serine protease</fullName>
    </submittedName>
</protein>
<dbReference type="PROSITE" id="PS00137">
    <property type="entry name" value="SUBTILASE_HIS"/>
    <property type="match status" value="1"/>
</dbReference>
<keyword evidence="4 5" id="KW-0720">Serine protease</keyword>
<reference evidence="9 10" key="1">
    <citation type="submission" date="2012-01" db="EMBL/GenBank/DDBJ databases">
        <title>Complete sequence of Desulfotomaculum gibsoniae DSM 7213.</title>
        <authorList>
            <consortium name="US DOE Joint Genome Institute"/>
            <person name="Lucas S."/>
            <person name="Han J."/>
            <person name="Lapidus A."/>
            <person name="Cheng J.-F."/>
            <person name="Goodwin L."/>
            <person name="Pitluck S."/>
            <person name="Peters L."/>
            <person name="Ovchinnikova G."/>
            <person name="Teshima H."/>
            <person name="Detter J.C."/>
            <person name="Han C."/>
            <person name="Tapia R."/>
            <person name="Land M."/>
            <person name="Hauser L."/>
            <person name="Kyrpides N."/>
            <person name="Ivanova N."/>
            <person name="Pagani I."/>
            <person name="Parshina S."/>
            <person name="Plugge C."/>
            <person name="Muyzer G."/>
            <person name="Kuever J."/>
            <person name="Ivanova A."/>
            <person name="Nazina T."/>
            <person name="Klenk H.-P."/>
            <person name="Brambilla E."/>
            <person name="Spring S."/>
            <person name="Stams A.F."/>
            <person name="Woyke T."/>
        </authorList>
    </citation>
    <scope>NUCLEOTIDE SEQUENCE [LARGE SCALE GENOMIC DNA]</scope>
    <source>
        <strain evidence="9 10">DSM 7213</strain>
    </source>
</reference>
<dbReference type="eggNOG" id="COG1404">
    <property type="taxonomic scope" value="Bacteria"/>
</dbReference>
<feature type="active site" description="Charge relay system" evidence="5">
    <location>
        <position position="421"/>
    </location>
</feature>
<keyword evidence="7" id="KW-0732">Signal</keyword>
<dbReference type="Gene3D" id="3.40.50.200">
    <property type="entry name" value="Peptidase S8/S53 domain"/>
    <property type="match status" value="1"/>
</dbReference>
<dbReference type="PANTHER" id="PTHR43806:SF11">
    <property type="entry name" value="CEREVISIN-RELATED"/>
    <property type="match status" value="1"/>
</dbReference>
<evidence type="ECO:0000256" key="1">
    <source>
        <dbReference type="ARBA" id="ARBA00011073"/>
    </source>
</evidence>
<dbReference type="AlphaFoldDB" id="R4KIA8"/>
<dbReference type="RefSeq" id="WP_006520913.1">
    <property type="nucleotide sequence ID" value="NC_021184.1"/>
</dbReference>
<dbReference type="GO" id="GO:0006508">
    <property type="term" value="P:proteolysis"/>
    <property type="evidence" value="ECO:0007669"/>
    <property type="project" value="UniProtKB-KW"/>
</dbReference>
<evidence type="ECO:0000256" key="4">
    <source>
        <dbReference type="ARBA" id="ARBA00022825"/>
    </source>
</evidence>
<dbReference type="SUPFAM" id="SSF52743">
    <property type="entry name" value="Subtilisin-like"/>
    <property type="match status" value="1"/>
</dbReference>
<feature type="signal peptide" evidence="7">
    <location>
        <begin position="1"/>
        <end position="25"/>
    </location>
</feature>
<evidence type="ECO:0000256" key="5">
    <source>
        <dbReference type="PROSITE-ProRule" id="PRU01240"/>
    </source>
</evidence>
<keyword evidence="3 5" id="KW-0378">Hydrolase</keyword>